<accession>A0ABT8ME51</accession>
<comment type="caution">
    <text evidence="1">The sequence shown here is derived from an EMBL/GenBank/DDBJ whole genome shotgun (WGS) entry which is preliminary data.</text>
</comment>
<evidence type="ECO:0000313" key="2">
    <source>
        <dbReference type="Proteomes" id="UP001168338"/>
    </source>
</evidence>
<keyword evidence="2" id="KW-1185">Reference proteome</keyword>
<name>A0ABT8ME51_9EURY</name>
<dbReference type="Proteomes" id="UP001168338">
    <property type="component" value="Unassembled WGS sequence"/>
</dbReference>
<reference evidence="1" key="1">
    <citation type="submission" date="2019-05" db="EMBL/GenBank/DDBJ databases">
        <title>Methanoculleus sp. FWC-SCC1, a methanogenic archaeon isolated from deep marine cold seep.</title>
        <authorList>
            <person name="Chen Y.-W."/>
            <person name="Chen S.-C."/>
            <person name="Teng N.-H."/>
            <person name="Lai M.-C."/>
        </authorList>
    </citation>
    <scope>NUCLEOTIDE SEQUENCE</scope>
    <source>
        <strain evidence="1">FWC-SCC1</strain>
    </source>
</reference>
<evidence type="ECO:0000313" key="1">
    <source>
        <dbReference type="EMBL" id="MDN7026217.1"/>
    </source>
</evidence>
<dbReference type="RefSeq" id="WP_301665426.1">
    <property type="nucleotide sequence ID" value="NZ_VCYH01000018.1"/>
</dbReference>
<proteinExistence type="predicted"/>
<evidence type="ECO:0008006" key="3">
    <source>
        <dbReference type="Google" id="ProtNLM"/>
    </source>
</evidence>
<dbReference type="EMBL" id="VCYH01000018">
    <property type="protein sequence ID" value="MDN7026217.1"/>
    <property type="molecule type" value="Genomic_DNA"/>
</dbReference>
<sequence>MDRRLVLILAIALVLCPSIGWYLANDSFHRDTIFPVANSAPPPRPLFTGTEADIFAAEIQKTEPVIITLGGLPLSQLPYSQGGRGPGYSDLDAFIAANTGPMRDLYFYPEGPIIGLGYDSEMYLDVRLLICPLPRNPDTVDELYAMLDERAQSMGIENIPVRMRVHTSPPVLVLHGQ</sequence>
<protein>
    <recommendedName>
        <fullName evidence="3">GerMN domain-containing protein</fullName>
    </recommendedName>
</protein>
<organism evidence="1 2">
    <name type="scientific">Methanoculleus frigidifontis</name>
    <dbReference type="NCBI Taxonomy" id="2584085"/>
    <lineage>
        <taxon>Archaea</taxon>
        <taxon>Methanobacteriati</taxon>
        <taxon>Methanobacteriota</taxon>
        <taxon>Stenosarchaea group</taxon>
        <taxon>Methanomicrobia</taxon>
        <taxon>Methanomicrobiales</taxon>
        <taxon>Methanomicrobiaceae</taxon>
        <taxon>Methanoculleus</taxon>
    </lineage>
</organism>
<gene>
    <name evidence="1" type="ORF">FGU65_15250</name>
</gene>